<evidence type="ECO:0000313" key="2">
    <source>
        <dbReference type="EMBL" id="KAL2065430.1"/>
    </source>
</evidence>
<name>A0ABR4C654_9HELO</name>
<keyword evidence="3" id="KW-1185">Reference proteome</keyword>
<evidence type="ECO:0000313" key="3">
    <source>
        <dbReference type="Proteomes" id="UP001595075"/>
    </source>
</evidence>
<dbReference type="Proteomes" id="UP001595075">
    <property type="component" value="Unassembled WGS sequence"/>
</dbReference>
<gene>
    <name evidence="2" type="ORF">VTL71DRAFT_3100</name>
</gene>
<evidence type="ECO:0000256" key="1">
    <source>
        <dbReference type="SAM" id="MobiDB-lite"/>
    </source>
</evidence>
<reference evidence="2 3" key="1">
    <citation type="journal article" date="2024" name="Commun. Biol.">
        <title>Comparative genomic analysis of thermophilic fungi reveals convergent evolutionary adaptations and gene losses.</title>
        <authorList>
            <person name="Steindorff A.S."/>
            <person name="Aguilar-Pontes M.V."/>
            <person name="Robinson A.J."/>
            <person name="Andreopoulos B."/>
            <person name="LaButti K."/>
            <person name="Kuo A."/>
            <person name="Mondo S."/>
            <person name="Riley R."/>
            <person name="Otillar R."/>
            <person name="Haridas S."/>
            <person name="Lipzen A."/>
            <person name="Grimwood J."/>
            <person name="Schmutz J."/>
            <person name="Clum A."/>
            <person name="Reid I.D."/>
            <person name="Moisan M.C."/>
            <person name="Butler G."/>
            <person name="Nguyen T.T.M."/>
            <person name="Dewar K."/>
            <person name="Conant G."/>
            <person name="Drula E."/>
            <person name="Henrissat B."/>
            <person name="Hansel C."/>
            <person name="Singer S."/>
            <person name="Hutchinson M.I."/>
            <person name="de Vries R.P."/>
            <person name="Natvig D.O."/>
            <person name="Powell A.J."/>
            <person name="Tsang A."/>
            <person name="Grigoriev I.V."/>
        </authorList>
    </citation>
    <scope>NUCLEOTIDE SEQUENCE [LARGE SCALE GENOMIC DNA]</scope>
    <source>
        <strain evidence="2 3">CBS 494.80</strain>
    </source>
</reference>
<accession>A0ABR4C654</accession>
<protein>
    <submittedName>
        <fullName evidence="2">Uncharacterized protein</fullName>
    </submittedName>
</protein>
<dbReference type="EMBL" id="JAZHXI010000012">
    <property type="protein sequence ID" value="KAL2065430.1"/>
    <property type="molecule type" value="Genomic_DNA"/>
</dbReference>
<feature type="compositionally biased region" description="Pro residues" evidence="1">
    <location>
        <begin position="180"/>
        <end position="189"/>
    </location>
</feature>
<comment type="caution">
    <text evidence="2">The sequence shown here is derived from an EMBL/GenBank/DDBJ whole genome shotgun (WGS) entry which is preliminary data.</text>
</comment>
<sequence>MVPSPIAHQDLMQDWHGTMPLEDTVALQDSEVPLPSDLITDPANYLGHNPLPAEPAGYIMGQNQVPVEIAGSTENAPSTDTQMPNLQVNFPWEDAASLLPGNAAPSPSDPVQGPGEFVDQIALPAQAAGYVNGQVPLTGEPAGYVLPQDQMPVEAGDQAPSPNTQFLNAIPAGVAGVSNPGPPPSPLPSPMDIGGLKKDLTAEAAQSTGDVPAESASRSIGFLTVPKKKVASVLGLSNDKPATTSGSSLPVNNSVPTMPVNNNNNNTIMSANNTDAIIPVTDGTSDPMDIEPAVPARSTMPSDPTDSTEPLDANGLNHEQRKYLRHTAAGFIVTNFALFVRSPYVPPPRRAFVRVPAMKYDDDFHEDQEIALAGFNKSRPYDRICPACFTWFRIGENVFNNPENFKEFFERQHRGPDSAIDTEIQRVGCCGPVCKKVIINCRRENKKRTLKRICREATLRRGSKWRRLNVWRKVPTPPPGVQVRPADDIDKSRGIMIIFVGTPQRQQTQETEETEG</sequence>
<organism evidence="2 3">
    <name type="scientific">Oculimacula yallundae</name>
    <dbReference type="NCBI Taxonomy" id="86028"/>
    <lineage>
        <taxon>Eukaryota</taxon>
        <taxon>Fungi</taxon>
        <taxon>Dikarya</taxon>
        <taxon>Ascomycota</taxon>
        <taxon>Pezizomycotina</taxon>
        <taxon>Leotiomycetes</taxon>
        <taxon>Helotiales</taxon>
        <taxon>Ploettnerulaceae</taxon>
        <taxon>Oculimacula</taxon>
    </lineage>
</organism>
<proteinExistence type="predicted"/>
<feature type="region of interest" description="Disordered" evidence="1">
    <location>
        <begin position="174"/>
        <end position="195"/>
    </location>
</feature>